<gene>
    <name evidence="1" type="ORF">H3Z82_00025</name>
</gene>
<sequence length="270" mass="30488">MKKYLFILSILFLQTSCEDIIDPDLNNTEPKLVIEASINWIKGTSGNKQFVKLSLTAPYFNNTIPPANGATVVITDQDNVVYNFVEEGTTGIYKNTEFAPIINNTYSLKITYDEEVYIATETMKSVVPIDYVGQTLEGGFSGEDTELKAYYTDPADETNFYFFEFISDIPAIPTLAVYDDKYNNGNQIFGFYSEEDLDVGDQVTIRNHGVSERFYNYMFILLQQNSNGGGPFEAQPTTVRGNCINETNPDNFPLGYFRLSEVSEVIYTIQ</sequence>
<dbReference type="Proteomes" id="UP000541857">
    <property type="component" value="Unassembled WGS sequence"/>
</dbReference>
<reference evidence="1 2" key="1">
    <citation type="submission" date="2020-07" db="EMBL/GenBank/DDBJ databases">
        <title>Bacterium isolated from marine sediment.</title>
        <authorList>
            <person name="Shang D."/>
        </authorList>
    </citation>
    <scope>NUCLEOTIDE SEQUENCE [LARGE SCALE GENOMIC DNA]</scope>
    <source>
        <strain evidence="1 2">F6074</strain>
    </source>
</reference>
<dbReference type="Pfam" id="PF14054">
    <property type="entry name" value="DUF4249"/>
    <property type="match status" value="1"/>
</dbReference>
<dbReference type="RefSeq" id="WP_182201831.1">
    <property type="nucleotide sequence ID" value="NZ_JACGLT010000001.1"/>
</dbReference>
<dbReference type="AlphaFoldDB" id="A0A7W2M1P5"/>
<organism evidence="1 2">
    <name type="scientific">Gelidibacter maritimus</name>
    <dbReference type="NCBI Taxonomy" id="2761487"/>
    <lineage>
        <taxon>Bacteria</taxon>
        <taxon>Pseudomonadati</taxon>
        <taxon>Bacteroidota</taxon>
        <taxon>Flavobacteriia</taxon>
        <taxon>Flavobacteriales</taxon>
        <taxon>Flavobacteriaceae</taxon>
        <taxon>Gelidibacter</taxon>
    </lineage>
</organism>
<evidence type="ECO:0000313" key="2">
    <source>
        <dbReference type="Proteomes" id="UP000541857"/>
    </source>
</evidence>
<name>A0A7W2M1P5_9FLAO</name>
<dbReference type="InterPro" id="IPR025345">
    <property type="entry name" value="DUF4249"/>
</dbReference>
<proteinExistence type="predicted"/>
<accession>A0A7W2M1P5</accession>
<evidence type="ECO:0000313" key="1">
    <source>
        <dbReference type="EMBL" id="MBA6151104.1"/>
    </source>
</evidence>
<keyword evidence="2" id="KW-1185">Reference proteome</keyword>
<dbReference type="EMBL" id="JACGLT010000001">
    <property type="protein sequence ID" value="MBA6151104.1"/>
    <property type="molecule type" value="Genomic_DNA"/>
</dbReference>
<protein>
    <submittedName>
        <fullName evidence="1">DUF4249 domain-containing protein</fullName>
    </submittedName>
</protein>
<comment type="caution">
    <text evidence="1">The sequence shown here is derived from an EMBL/GenBank/DDBJ whole genome shotgun (WGS) entry which is preliminary data.</text>
</comment>